<dbReference type="EMBL" id="CM026426">
    <property type="protein sequence ID" value="KAG0572552.1"/>
    <property type="molecule type" value="Genomic_DNA"/>
</dbReference>
<protein>
    <submittedName>
        <fullName evidence="2">Uncharacterized protein</fullName>
    </submittedName>
</protein>
<evidence type="ECO:0000313" key="3">
    <source>
        <dbReference type="Proteomes" id="UP000822688"/>
    </source>
</evidence>
<evidence type="ECO:0000313" key="2">
    <source>
        <dbReference type="EMBL" id="KAG0572552.1"/>
    </source>
</evidence>
<proteinExistence type="predicted"/>
<evidence type="ECO:0000256" key="1">
    <source>
        <dbReference type="SAM" id="SignalP"/>
    </source>
</evidence>
<feature type="signal peptide" evidence="1">
    <location>
        <begin position="1"/>
        <end position="15"/>
    </location>
</feature>
<reference evidence="2" key="1">
    <citation type="submission" date="2020-06" db="EMBL/GenBank/DDBJ databases">
        <title>WGS assembly of Ceratodon purpureus strain R40.</title>
        <authorList>
            <person name="Carey S.B."/>
            <person name="Jenkins J."/>
            <person name="Shu S."/>
            <person name="Lovell J.T."/>
            <person name="Sreedasyam A."/>
            <person name="Maumus F."/>
            <person name="Tiley G.P."/>
            <person name="Fernandez-Pozo N."/>
            <person name="Barry K."/>
            <person name="Chen C."/>
            <person name="Wang M."/>
            <person name="Lipzen A."/>
            <person name="Daum C."/>
            <person name="Saski C.A."/>
            <person name="Payton A.C."/>
            <person name="Mcbreen J.C."/>
            <person name="Conrad R.E."/>
            <person name="Kollar L.M."/>
            <person name="Olsson S."/>
            <person name="Huttunen S."/>
            <person name="Landis J.B."/>
            <person name="Wickett N.J."/>
            <person name="Johnson M.G."/>
            <person name="Rensing S.A."/>
            <person name="Grimwood J."/>
            <person name="Schmutz J."/>
            <person name="Mcdaniel S.F."/>
        </authorList>
    </citation>
    <scope>NUCLEOTIDE SEQUENCE</scope>
    <source>
        <strain evidence="2">R40</strain>
    </source>
</reference>
<sequence length="30" mass="3541">MIAVLLLLCECYSFGFNIVYSRERQERLCA</sequence>
<name>A0A8T0HNV5_CERPU</name>
<gene>
    <name evidence="2" type="ORF">KC19_VG104900</name>
</gene>
<dbReference type="Proteomes" id="UP000822688">
    <property type="component" value="Chromosome V"/>
</dbReference>
<organism evidence="2 3">
    <name type="scientific">Ceratodon purpureus</name>
    <name type="common">Fire moss</name>
    <name type="synonym">Dicranum purpureum</name>
    <dbReference type="NCBI Taxonomy" id="3225"/>
    <lineage>
        <taxon>Eukaryota</taxon>
        <taxon>Viridiplantae</taxon>
        <taxon>Streptophyta</taxon>
        <taxon>Embryophyta</taxon>
        <taxon>Bryophyta</taxon>
        <taxon>Bryophytina</taxon>
        <taxon>Bryopsida</taxon>
        <taxon>Dicranidae</taxon>
        <taxon>Pseudoditrichales</taxon>
        <taxon>Ditrichaceae</taxon>
        <taxon>Ceratodon</taxon>
    </lineage>
</organism>
<feature type="chain" id="PRO_5035918760" evidence="1">
    <location>
        <begin position="16"/>
        <end position="30"/>
    </location>
</feature>
<comment type="caution">
    <text evidence="2">The sequence shown here is derived from an EMBL/GenBank/DDBJ whole genome shotgun (WGS) entry which is preliminary data.</text>
</comment>
<accession>A0A8T0HNV5</accession>
<dbReference type="AlphaFoldDB" id="A0A8T0HNV5"/>
<keyword evidence="3" id="KW-1185">Reference proteome</keyword>
<keyword evidence="1" id="KW-0732">Signal</keyword>